<dbReference type="AlphaFoldDB" id="A0A6P6YA52"/>
<name>A0A6P6YA52_DERPT</name>
<protein>
    <submittedName>
        <fullName evidence="2">Uncharacterized protein LOC113796301</fullName>
    </submittedName>
</protein>
<dbReference type="InParanoid" id="A0A6P6YA52"/>
<evidence type="ECO:0000313" key="1">
    <source>
        <dbReference type="Proteomes" id="UP000515146"/>
    </source>
</evidence>
<organism evidence="1 2">
    <name type="scientific">Dermatophagoides pteronyssinus</name>
    <name type="common">European house dust mite</name>
    <dbReference type="NCBI Taxonomy" id="6956"/>
    <lineage>
        <taxon>Eukaryota</taxon>
        <taxon>Metazoa</taxon>
        <taxon>Ecdysozoa</taxon>
        <taxon>Arthropoda</taxon>
        <taxon>Chelicerata</taxon>
        <taxon>Arachnida</taxon>
        <taxon>Acari</taxon>
        <taxon>Acariformes</taxon>
        <taxon>Sarcoptiformes</taxon>
        <taxon>Astigmata</taxon>
        <taxon>Psoroptidia</taxon>
        <taxon>Analgoidea</taxon>
        <taxon>Pyroglyphidae</taxon>
        <taxon>Dermatophagoidinae</taxon>
        <taxon>Dermatophagoides</taxon>
    </lineage>
</organism>
<sequence>MIEPIQFTEINKISLFSLENRIDYHLERIMKRKRLQNFKNSINFLNVYERILECLLEIINSTKNLIDRRRNLIQNGHDICQLLSTIISLDEQKFHKQQIIIELFDFIKEICTNLGQLIWALNSNREHIRYVCKVFNVPDLFFHQSIINGECGWISIKLQIIEMNHHCSKMIVECQRICQNIHHMVREIYF</sequence>
<dbReference type="OrthoDB" id="6506024at2759"/>
<dbReference type="Proteomes" id="UP000515146">
    <property type="component" value="Unplaced"/>
</dbReference>
<dbReference type="RefSeq" id="XP_027202343.1">
    <property type="nucleotide sequence ID" value="XM_027346542.1"/>
</dbReference>
<gene>
    <name evidence="2" type="primary">LOC113796301</name>
</gene>
<accession>A0A6P6YA52</accession>
<proteinExistence type="predicted"/>
<dbReference type="KEGG" id="dpte:113796301"/>
<dbReference type="GeneID" id="113796301"/>
<evidence type="ECO:0000313" key="2">
    <source>
        <dbReference type="RefSeq" id="XP_027202343.1"/>
    </source>
</evidence>
<keyword evidence="1" id="KW-1185">Reference proteome</keyword>
<reference evidence="2" key="1">
    <citation type="submission" date="2025-08" db="UniProtKB">
        <authorList>
            <consortium name="RefSeq"/>
        </authorList>
    </citation>
    <scope>IDENTIFICATION</scope>
    <source>
        <strain evidence="2">Airmid</strain>
    </source>
</reference>